<protein>
    <submittedName>
        <fullName evidence="2">Secreted RxLR effector protein 161-like</fullName>
    </submittedName>
</protein>
<evidence type="ECO:0000313" key="1">
    <source>
        <dbReference type="Proteomes" id="UP000235220"/>
    </source>
</evidence>
<dbReference type="OrthoDB" id="1915846at2759"/>
<dbReference type="KEGG" id="jre:118344159"/>
<evidence type="ECO:0000313" key="2">
    <source>
        <dbReference type="RefSeq" id="XP_035539980.1"/>
    </source>
</evidence>
<dbReference type="CDD" id="cd09272">
    <property type="entry name" value="RNase_HI_RT_Ty1"/>
    <property type="match status" value="1"/>
</dbReference>
<organism evidence="1 2">
    <name type="scientific">Juglans regia</name>
    <name type="common">English walnut</name>
    <dbReference type="NCBI Taxonomy" id="51240"/>
    <lineage>
        <taxon>Eukaryota</taxon>
        <taxon>Viridiplantae</taxon>
        <taxon>Streptophyta</taxon>
        <taxon>Embryophyta</taxon>
        <taxon>Tracheophyta</taxon>
        <taxon>Spermatophyta</taxon>
        <taxon>Magnoliopsida</taxon>
        <taxon>eudicotyledons</taxon>
        <taxon>Gunneridae</taxon>
        <taxon>Pentapetalae</taxon>
        <taxon>rosids</taxon>
        <taxon>fabids</taxon>
        <taxon>Fagales</taxon>
        <taxon>Juglandaceae</taxon>
        <taxon>Juglans</taxon>
    </lineage>
</organism>
<proteinExistence type="predicted"/>
<gene>
    <name evidence="2" type="primary">LOC118344159</name>
</gene>
<sequence length="145" mass="16226">MNSKTKPVSSPMAPYFKLSALQSPKSDEERDYMKNVPYASIVGNLMYAMILRYILGTIDLGLKFEKSEDSLVTGYVDSDYAGDLDKRRLTIGYVFAMAGGPVSWRSNLQSTIALSSTETEYMAVTEAVKEVIWLQRLVTDLGFKQ</sequence>
<dbReference type="AlphaFoldDB" id="A0A6P9DWI2"/>
<dbReference type="PANTHER" id="PTHR11439">
    <property type="entry name" value="GAG-POL-RELATED RETROTRANSPOSON"/>
    <property type="match status" value="1"/>
</dbReference>
<reference evidence="2" key="1">
    <citation type="submission" date="2025-08" db="UniProtKB">
        <authorList>
            <consortium name="RefSeq"/>
        </authorList>
    </citation>
    <scope>IDENTIFICATION</scope>
    <source>
        <tissue evidence="2">Leaves</tissue>
    </source>
</reference>
<dbReference type="Proteomes" id="UP000235220">
    <property type="component" value="Chromosome 13"/>
</dbReference>
<dbReference type="RefSeq" id="XP_035539980.1">
    <property type="nucleotide sequence ID" value="XM_035684087.1"/>
</dbReference>
<dbReference type="InParanoid" id="A0A6P9DWI2"/>
<keyword evidence="1" id="KW-1185">Reference proteome</keyword>
<dbReference type="GeneID" id="118344159"/>
<name>A0A6P9DWI2_JUGRE</name>
<accession>A0A6P9DWI2</accession>